<evidence type="ECO:0000313" key="2">
    <source>
        <dbReference type="Proteomes" id="UP000257109"/>
    </source>
</evidence>
<keyword evidence="2" id="KW-1185">Reference proteome</keyword>
<dbReference type="CDD" id="cd00303">
    <property type="entry name" value="retropepsin_like"/>
    <property type="match status" value="1"/>
</dbReference>
<protein>
    <submittedName>
        <fullName evidence="1">Uncharacterized protein</fullName>
    </submittedName>
</protein>
<evidence type="ECO:0000313" key="1">
    <source>
        <dbReference type="EMBL" id="RDY04102.1"/>
    </source>
</evidence>
<reference evidence="1" key="1">
    <citation type="submission" date="2018-05" db="EMBL/GenBank/DDBJ databases">
        <title>Draft genome of Mucuna pruriens seed.</title>
        <authorList>
            <person name="Nnadi N.E."/>
            <person name="Vos R."/>
            <person name="Hasami M.H."/>
            <person name="Devisetty U.K."/>
            <person name="Aguiy J.C."/>
        </authorList>
    </citation>
    <scope>NUCLEOTIDE SEQUENCE [LARGE SCALE GENOMIC DNA]</scope>
    <source>
        <strain evidence="1">JCA_2017</strain>
    </source>
</reference>
<dbReference type="OrthoDB" id="1747743at2759"/>
<dbReference type="InterPro" id="IPR021109">
    <property type="entry name" value="Peptidase_aspartic_dom_sf"/>
</dbReference>
<dbReference type="Proteomes" id="UP000257109">
    <property type="component" value="Unassembled WGS sequence"/>
</dbReference>
<feature type="non-terminal residue" evidence="1">
    <location>
        <position position="1"/>
    </location>
</feature>
<dbReference type="Gene3D" id="2.40.70.10">
    <property type="entry name" value="Acid Proteases"/>
    <property type="match status" value="1"/>
</dbReference>
<dbReference type="EMBL" id="QJKJ01002153">
    <property type="protein sequence ID" value="RDY04102.1"/>
    <property type="molecule type" value="Genomic_DNA"/>
</dbReference>
<comment type="caution">
    <text evidence="1">The sequence shown here is derived from an EMBL/GenBank/DDBJ whole genome shotgun (WGS) entry which is preliminary data.</text>
</comment>
<proteinExistence type="predicted"/>
<name>A0A371HN25_MUCPR</name>
<dbReference type="AlphaFoldDB" id="A0A371HN25"/>
<sequence length="154" mass="17456">MMVIWRVRVPRENSSSSEVESSNGSSHCEGDLLMVKRLMSAQVNEDSNSQRENVFYSRCHVKGKLYSLIINCGSSVNVASLRLVEKLSLPTLVHPRPYKFQWLSAKDEMVVDRQMSLAFTLGKYIDDILCDVVPMEATHILLGDPQTFFSKRGE</sequence>
<organism evidence="1 2">
    <name type="scientific">Mucuna pruriens</name>
    <name type="common">Velvet bean</name>
    <name type="synonym">Dolichos pruriens</name>
    <dbReference type="NCBI Taxonomy" id="157652"/>
    <lineage>
        <taxon>Eukaryota</taxon>
        <taxon>Viridiplantae</taxon>
        <taxon>Streptophyta</taxon>
        <taxon>Embryophyta</taxon>
        <taxon>Tracheophyta</taxon>
        <taxon>Spermatophyta</taxon>
        <taxon>Magnoliopsida</taxon>
        <taxon>eudicotyledons</taxon>
        <taxon>Gunneridae</taxon>
        <taxon>Pentapetalae</taxon>
        <taxon>rosids</taxon>
        <taxon>fabids</taxon>
        <taxon>Fabales</taxon>
        <taxon>Fabaceae</taxon>
        <taxon>Papilionoideae</taxon>
        <taxon>50 kb inversion clade</taxon>
        <taxon>NPAAA clade</taxon>
        <taxon>indigoferoid/millettioid clade</taxon>
        <taxon>Phaseoleae</taxon>
        <taxon>Mucuna</taxon>
    </lineage>
</organism>
<dbReference type="PANTHER" id="PTHR35046">
    <property type="entry name" value="ZINC KNUCKLE (CCHC-TYPE) FAMILY PROTEIN"/>
    <property type="match status" value="1"/>
</dbReference>
<gene>
    <name evidence="1" type="ORF">CR513_12223</name>
</gene>
<accession>A0A371HN25</accession>
<dbReference type="PANTHER" id="PTHR35046:SF9">
    <property type="entry name" value="RNA-DIRECTED DNA POLYMERASE"/>
    <property type="match status" value="1"/>
</dbReference>